<keyword evidence="2" id="KW-1185">Reference proteome</keyword>
<dbReference type="PhylomeDB" id="B4HCK5"/>
<evidence type="ECO:0000313" key="2">
    <source>
        <dbReference type="Proteomes" id="UP000008744"/>
    </source>
</evidence>
<gene>
    <name evidence="1" type="primary">Dper\GL13198</name>
    <name evidence="1" type="ORF">Dper_GL13198</name>
</gene>
<protein>
    <submittedName>
        <fullName evidence="1">GL13198</fullName>
    </submittedName>
</protein>
<dbReference type="Proteomes" id="UP000008744">
    <property type="component" value="Unassembled WGS sequence"/>
</dbReference>
<accession>B4HCK5</accession>
<name>B4HCK5_DROPE</name>
<evidence type="ECO:0000313" key="1">
    <source>
        <dbReference type="EMBL" id="EDW27419.1"/>
    </source>
</evidence>
<organism evidence="2">
    <name type="scientific">Drosophila persimilis</name>
    <name type="common">Fruit fly</name>
    <dbReference type="NCBI Taxonomy" id="7234"/>
    <lineage>
        <taxon>Eukaryota</taxon>
        <taxon>Metazoa</taxon>
        <taxon>Ecdysozoa</taxon>
        <taxon>Arthropoda</taxon>
        <taxon>Hexapoda</taxon>
        <taxon>Insecta</taxon>
        <taxon>Pterygota</taxon>
        <taxon>Neoptera</taxon>
        <taxon>Endopterygota</taxon>
        <taxon>Diptera</taxon>
        <taxon>Brachycera</taxon>
        <taxon>Muscomorpha</taxon>
        <taxon>Ephydroidea</taxon>
        <taxon>Drosophilidae</taxon>
        <taxon>Drosophila</taxon>
        <taxon>Sophophora</taxon>
    </lineage>
</organism>
<dbReference type="AlphaFoldDB" id="B4HCK5"/>
<sequence length="87" mass="9700">MPHYITDDLTVVMLESEEKRLMAASCYMAHDSTAPPEKLRSLVTEAGSKNLQLWNPGSMKSAEDIDKSLETISKELLDVYHVSCDPS</sequence>
<dbReference type="EMBL" id="CH479348">
    <property type="protein sequence ID" value="EDW27419.1"/>
    <property type="molecule type" value="Genomic_DNA"/>
</dbReference>
<dbReference type="HOGENOM" id="CLU_2485689_0_0_1"/>
<reference evidence="1 2" key="1">
    <citation type="journal article" date="2007" name="Nature">
        <title>Evolution of genes and genomes on the Drosophila phylogeny.</title>
        <authorList>
            <consortium name="Drosophila 12 Genomes Consortium"/>
            <person name="Clark A.G."/>
            <person name="Eisen M.B."/>
            <person name="Smith D.R."/>
            <person name="Bergman C.M."/>
            <person name="Oliver B."/>
            <person name="Markow T.A."/>
            <person name="Kaufman T.C."/>
            <person name="Kellis M."/>
            <person name="Gelbart W."/>
            <person name="Iyer V.N."/>
            <person name="Pollard D.A."/>
            <person name="Sackton T.B."/>
            <person name="Larracuente A.M."/>
            <person name="Singh N.D."/>
            <person name="Abad J.P."/>
            <person name="Abt D.N."/>
            <person name="Adryan B."/>
            <person name="Aguade M."/>
            <person name="Akashi H."/>
            <person name="Anderson W.W."/>
            <person name="Aquadro C.F."/>
            <person name="Ardell D.H."/>
            <person name="Arguello R."/>
            <person name="Artieri C.G."/>
            <person name="Barbash D.A."/>
            <person name="Barker D."/>
            <person name="Barsanti P."/>
            <person name="Batterham P."/>
            <person name="Batzoglou S."/>
            <person name="Begun D."/>
            <person name="Bhutkar A."/>
            <person name="Blanco E."/>
            <person name="Bosak S.A."/>
            <person name="Bradley R.K."/>
            <person name="Brand A.D."/>
            <person name="Brent M.R."/>
            <person name="Brooks A.N."/>
            <person name="Brown R.H."/>
            <person name="Butlin R.K."/>
            <person name="Caggese C."/>
            <person name="Calvi B.R."/>
            <person name="Bernardo de Carvalho A."/>
            <person name="Caspi A."/>
            <person name="Castrezana S."/>
            <person name="Celniker S.E."/>
            <person name="Chang J.L."/>
            <person name="Chapple C."/>
            <person name="Chatterji S."/>
            <person name="Chinwalla A."/>
            <person name="Civetta A."/>
            <person name="Clifton S.W."/>
            <person name="Comeron J.M."/>
            <person name="Costello J.C."/>
            <person name="Coyne J.A."/>
            <person name="Daub J."/>
            <person name="David R.G."/>
            <person name="Delcher A.L."/>
            <person name="Delehaunty K."/>
            <person name="Do C.B."/>
            <person name="Ebling H."/>
            <person name="Edwards K."/>
            <person name="Eickbush T."/>
            <person name="Evans J.D."/>
            <person name="Filipski A."/>
            <person name="Findeiss S."/>
            <person name="Freyhult E."/>
            <person name="Fulton L."/>
            <person name="Fulton R."/>
            <person name="Garcia A.C."/>
            <person name="Gardiner A."/>
            <person name="Garfield D.A."/>
            <person name="Garvin B.E."/>
            <person name="Gibson G."/>
            <person name="Gilbert D."/>
            <person name="Gnerre S."/>
            <person name="Godfrey J."/>
            <person name="Good R."/>
            <person name="Gotea V."/>
            <person name="Gravely B."/>
            <person name="Greenberg A.J."/>
            <person name="Griffiths-Jones S."/>
            <person name="Gross S."/>
            <person name="Guigo R."/>
            <person name="Gustafson E.A."/>
            <person name="Haerty W."/>
            <person name="Hahn M.W."/>
            <person name="Halligan D.L."/>
            <person name="Halpern A.L."/>
            <person name="Halter G.M."/>
            <person name="Han M.V."/>
            <person name="Heger A."/>
            <person name="Hillier L."/>
            <person name="Hinrichs A.S."/>
            <person name="Holmes I."/>
            <person name="Hoskins R.A."/>
            <person name="Hubisz M.J."/>
            <person name="Hultmark D."/>
            <person name="Huntley M.A."/>
            <person name="Jaffe D.B."/>
            <person name="Jagadeeshan S."/>
            <person name="Jeck W.R."/>
            <person name="Johnson J."/>
            <person name="Jones C.D."/>
            <person name="Jordan W.C."/>
            <person name="Karpen G.H."/>
            <person name="Kataoka E."/>
            <person name="Keightley P.D."/>
            <person name="Kheradpour P."/>
            <person name="Kirkness E.F."/>
            <person name="Koerich L.B."/>
            <person name="Kristiansen K."/>
            <person name="Kudrna D."/>
            <person name="Kulathinal R.J."/>
            <person name="Kumar S."/>
            <person name="Kwok R."/>
            <person name="Lander E."/>
            <person name="Langley C.H."/>
            <person name="Lapoint R."/>
            <person name="Lazzaro B.P."/>
            <person name="Lee S.J."/>
            <person name="Levesque L."/>
            <person name="Li R."/>
            <person name="Lin C.F."/>
            <person name="Lin M.F."/>
            <person name="Lindblad-Toh K."/>
            <person name="Llopart A."/>
            <person name="Long M."/>
            <person name="Low L."/>
            <person name="Lozovsky E."/>
            <person name="Lu J."/>
            <person name="Luo M."/>
            <person name="Machado C.A."/>
            <person name="Makalowski W."/>
            <person name="Marzo M."/>
            <person name="Matsuda M."/>
            <person name="Matzkin L."/>
            <person name="McAllister B."/>
            <person name="McBride C.S."/>
            <person name="McKernan B."/>
            <person name="McKernan K."/>
            <person name="Mendez-Lago M."/>
            <person name="Minx P."/>
            <person name="Mollenhauer M.U."/>
            <person name="Montooth K."/>
            <person name="Mount S.M."/>
            <person name="Mu X."/>
            <person name="Myers E."/>
            <person name="Negre B."/>
            <person name="Newfeld S."/>
            <person name="Nielsen R."/>
            <person name="Noor M.A."/>
            <person name="O'Grady P."/>
            <person name="Pachter L."/>
            <person name="Papaceit M."/>
            <person name="Parisi M.J."/>
            <person name="Parisi M."/>
            <person name="Parts L."/>
            <person name="Pedersen J.S."/>
            <person name="Pesole G."/>
            <person name="Phillippy A.M."/>
            <person name="Ponting C.P."/>
            <person name="Pop M."/>
            <person name="Porcelli D."/>
            <person name="Powell J.R."/>
            <person name="Prohaska S."/>
            <person name="Pruitt K."/>
            <person name="Puig M."/>
            <person name="Quesneville H."/>
            <person name="Ram K.R."/>
            <person name="Rand D."/>
            <person name="Rasmussen M.D."/>
            <person name="Reed L.K."/>
            <person name="Reenan R."/>
            <person name="Reily A."/>
            <person name="Remington K.A."/>
            <person name="Rieger T.T."/>
            <person name="Ritchie M.G."/>
            <person name="Robin C."/>
            <person name="Rogers Y.H."/>
            <person name="Rohde C."/>
            <person name="Rozas J."/>
            <person name="Rubenfield M.J."/>
            <person name="Ruiz A."/>
            <person name="Russo S."/>
            <person name="Salzberg S.L."/>
            <person name="Sanchez-Gracia A."/>
            <person name="Saranga D.J."/>
            <person name="Sato H."/>
            <person name="Schaeffer S.W."/>
            <person name="Schatz M.C."/>
            <person name="Schlenke T."/>
            <person name="Schwartz R."/>
            <person name="Segarra C."/>
            <person name="Singh R.S."/>
            <person name="Sirot L."/>
            <person name="Sirota M."/>
            <person name="Sisneros N.B."/>
            <person name="Smith C.D."/>
            <person name="Smith T.F."/>
            <person name="Spieth J."/>
            <person name="Stage D.E."/>
            <person name="Stark A."/>
            <person name="Stephan W."/>
            <person name="Strausberg R.L."/>
            <person name="Strempel S."/>
            <person name="Sturgill D."/>
            <person name="Sutton G."/>
            <person name="Sutton G.G."/>
            <person name="Tao W."/>
            <person name="Teichmann S."/>
            <person name="Tobari Y.N."/>
            <person name="Tomimura Y."/>
            <person name="Tsolas J.M."/>
            <person name="Valente V.L."/>
            <person name="Venter E."/>
            <person name="Venter J.C."/>
            <person name="Vicario S."/>
            <person name="Vieira F.G."/>
            <person name="Vilella A.J."/>
            <person name="Villasante A."/>
            <person name="Walenz B."/>
            <person name="Wang J."/>
            <person name="Wasserman M."/>
            <person name="Watts T."/>
            <person name="Wilson D."/>
            <person name="Wilson R.K."/>
            <person name="Wing R.A."/>
            <person name="Wolfner M.F."/>
            <person name="Wong A."/>
            <person name="Wong G.K."/>
            <person name="Wu C.I."/>
            <person name="Wu G."/>
            <person name="Yamamoto D."/>
            <person name="Yang H.P."/>
            <person name="Yang S.P."/>
            <person name="Yorke J.A."/>
            <person name="Yoshida K."/>
            <person name="Zdobnov E."/>
            <person name="Zhang P."/>
            <person name="Zhang Y."/>
            <person name="Zimin A.V."/>
            <person name="Baldwin J."/>
            <person name="Abdouelleil A."/>
            <person name="Abdulkadir J."/>
            <person name="Abebe A."/>
            <person name="Abera B."/>
            <person name="Abreu J."/>
            <person name="Acer S.C."/>
            <person name="Aftuck L."/>
            <person name="Alexander A."/>
            <person name="An P."/>
            <person name="Anderson E."/>
            <person name="Anderson S."/>
            <person name="Arachi H."/>
            <person name="Azer M."/>
            <person name="Bachantsang P."/>
            <person name="Barry A."/>
            <person name="Bayul T."/>
            <person name="Berlin A."/>
            <person name="Bessette D."/>
            <person name="Bloom T."/>
            <person name="Blye J."/>
            <person name="Boguslavskiy L."/>
            <person name="Bonnet C."/>
            <person name="Boukhgalter B."/>
            <person name="Bourzgui I."/>
            <person name="Brown A."/>
            <person name="Cahill P."/>
            <person name="Channer S."/>
            <person name="Cheshatsang Y."/>
            <person name="Chuda L."/>
            <person name="Citroen M."/>
            <person name="Collymore A."/>
            <person name="Cooke P."/>
            <person name="Costello M."/>
            <person name="D'Aco K."/>
            <person name="Daza R."/>
            <person name="De Haan G."/>
            <person name="DeGray S."/>
            <person name="DeMaso C."/>
            <person name="Dhargay N."/>
            <person name="Dooley K."/>
            <person name="Dooley E."/>
            <person name="Doricent M."/>
            <person name="Dorje P."/>
            <person name="Dorjee K."/>
            <person name="Dupes A."/>
            <person name="Elong R."/>
            <person name="Falk J."/>
            <person name="Farina A."/>
            <person name="Faro S."/>
            <person name="Ferguson D."/>
            <person name="Fisher S."/>
            <person name="Foley C.D."/>
            <person name="Franke A."/>
            <person name="Friedrich D."/>
            <person name="Gadbois L."/>
            <person name="Gearin G."/>
            <person name="Gearin C.R."/>
            <person name="Giannoukos G."/>
            <person name="Goode T."/>
            <person name="Graham J."/>
            <person name="Grandbois E."/>
            <person name="Grewal S."/>
            <person name="Gyaltsen K."/>
            <person name="Hafez N."/>
            <person name="Hagos B."/>
            <person name="Hall J."/>
            <person name="Henson C."/>
            <person name="Hollinger A."/>
            <person name="Honan T."/>
            <person name="Huard M.D."/>
            <person name="Hughes L."/>
            <person name="Hurhula B."/>
            <person name="Husby M.E."/>
            <person name="Kamat A."/>
            <person name="Kanga B."/>
            <person name="Kashin S."/>
            <person name="Khazanovich D."/>
            <person name="Kisner P."/>
            <person name="Lance K."/>
            <person name="Lara M."/>
            <person name="Lee W."/>
            <person name="Lennon N."/>
            <person name="Letendre F."/>
            <person name="LeVine R."/>
            <person name="Lipovsky A."/>
            <person name="Liu X."/>
            <person name="Liu J."/>
            <person name="Liu S."/>
            <person name="Lokyitsang T."/>
            <person name="Lokyitsang Y."/>
            <person name="Lubonja R."/>
            <person name="Lui A."/>
            <person name="MacDonald P."/>
            <person name="Magnisalis V."/>
            <person name="Maru K."/>
            <person name="Matthews C."/>
            <person name="McCusker W."/>
            <person name="McDonough S."/>
            <person name="Mehta T."/>
            <person name="Meldrim J."/>
            <person name="Meneus L."/>
            <person name="Mihai O."/>
            <person name="Mihalev A."/>
            <person name="Mihova T."/>
            <person name="Mittelman R."/>
            <person name="Mlenga V."/>
            <person name="Montmayeur A."/>
            <person name="Mulrain L."/>
            <person name="Navidi A."/>
            <person name="Naylor J."/>
            <person name="Negash T."/>
            <person name="Nguyen T."/>
            <person name="Nguyen N."/>
            <person name="Nicol R."/>
            <person name="Norbu C."/>
            <person name="Norbu N."/>
            <person name="Novod N."/>
            <person name="O'Neill B."/>
            <person name="Osman S."/>
            <person name="Markiewicz E."/>
            <person name="Oyono O.L."/>
            <person name="Patti C."/>
            <person name="Phunkhang P."/>
            <person name="Pierre F."/>
            <person name="Priest M."/>
            <person name="Raghuraman S."/>
            <person name="Rege F."/>
            <person name="Reyes R."/>
            <person name="Rise C."/>
            <person name="Rogov P."/>
            <person name="Ross K."/>
            <person name="Ryan E."/>
            <person name="Settipalli S."/>
            <person name="Shea T."/>
            <person name="Sherpa N."/>
            <person name="Shi L."/>
            <person name="Shih D."/>
            <person name="Sparrow T."/>
            <person name="Spaulding J."/>
            <person name="Stalker J."/>
            <person name="Stange-Thomann N."/>
            <person name="Stavropoulos S."/>
            <person name="Stone C."/>
            <person name="Strader C."/>
            <person name="Tesfaye S."/>
            <person name="Thomson T."/>
            <person name="Thoulutsang Y."/>
            <person name="Thoulutsang D."/>
            <person name="Topham K."/>
            <person name="Topping I."/>
            <person name="Tsamla T."/>
            <person name="Vassiliev H."/>
            <person name="Vo A."/>
            <person name="Wangchuk T."/>
            <person name="Wangdi T."/>
            <person name="Weiand M."/>
            <person name="Wilkinson J."/>
            <person name="Wilson A."/>
            <person name="Yadav S."/>
            <person name="Young G."/>
            <person name="Yu Q."/>
            <person name="Zembek L."/>
            <person name="Zhong D."/>
            <person name="Zimmer A."/>
            <person name="Zwirko Z."/>
            <person name="Jaffe D.B."/>
            <person name="Alvarez P."/>
            <person name="Brockman W."/>
            <person name="Butler J."/>
            <person name="Chin C."/>
            <person name="Gnerre S."/>
            <person name="Grabherr M."/>
            <person name="Kleber M."/>
            <person name="Mauceli E."/>
            <person name="MacCallum I."/>
        </authorList>
    </citation>
    <scope>NUCLEOTIDE SEQUENCE [LARGE SCALE GENOMIC DNA]</scope>
    <source>
        <strain evidence="2">MSH-3 / Tucson 14011-0111.49</strain>
    </source>
</reference>
<proteinExistence type="predicted"/>